<feature type="domain" description="FAD-binding" evidence="8">
    <location>
        <begin position="8"/>
        <end position="318"/>
    </location>
</feature>
<dbReference type="Gene3D" id="3.50.50.60">
    <property type="entry name" value="FAD/NAD(P)-binding domain"/>
    <property type="match status" value="2"/>
</dbReference>
<evidence type="ECO:0000256" key="5">
    <source>
        <dbReference type="ARBA" id="ARBA00022827"/>
    </source>
</evidence>
<dbReference type="PANTHER" id="PTHR43876:SF7">
    <property type="entry name" value="UBIQUINONE BIOSYNTHESIS MONOOXYGENASE COQ6, MITOCHONDRIAL"/>
    <property type="match status" value="1"/>
</dbReference>
<reference evidence="9 10" key="1">
    <citation type="submission" date="2014-09" db="EMBL/GenBank/DDBJ databases">
        <title>Isolation and characterization of Aurantimonas altamirensis ON-56566 from clinical sample following a dog bite.</title>
        <authorList>
            <person name="Eshaghi A."/>
            <person name="Li A."/>
            <person name="Shahinas D."/>
            <person name="Bahn P."/>
            <person name="Kus J.V."/>
            <person name="Patel S.N."/>
        </authorList>
    </citation>
    <scope>NUCLEOTIDE SEQUENCE [LARGE SCALE GENOMIC DNA]</scope>
    <source>
        <strain evidence="9 10">ON-56566</strain>
    </source>
</reference>
<keyword evidence="6" id="KW-0560">Oxidoreductase</keyword>
<comment type="cofactor">
    <cofactor evidence="1">
        <name>FAD</name>
        <dbReference type="ChEBI" id="CHEBI:57692"/>
    </cofactor>
</comment>
<dbReference type="OrthoDB" id="9796623at2"/>
<keyword evidence="4" id="KW-0285">Flavoprotein</keyword>
<dbReference type="UniPathway" id="UPA00232"/>
<dbReference type="PANTHER" id="PTHR43876">
    <property type="entry name" value="UBIQUINONE BIOSYNTHESIS MONOOXYGENASE COQ6, MITOCHONDRIAL"/>
    <property type="match status" value="1"/>
</dbReference>
<dbReference type="NCBIfam" id="NF005599">
    <property type="entry name" value="PRK07333.1"/>
    <property type="match status" value="1"/>
</dbReference>
<dbReference type="NCBIfam" id="TIGR01988">
    <property type="entry name" value="Ubi-OHases"/>
    <property type="match status" value="1"/>
</dbReference>
<evidence type="ECO:0000256" key="6">
    <source>
        <dbReference type="ARBA" id="ARBA00023002"/>
    </source>
</evidence>
<evidence type="ECO:0000259" key="8">
    <source>
        <dbReference type="Pfam" id="PF01494"/>
    </source>
</evidence>
<dbReference type="RefSeq" id="WP_039196013.1">
    <property type="nucleotide sequence ID" value="NZ_JRFJ01000008.1"/>
</dbReference>
<dbReference type="InterPro" id="IPR018168">
    <property type="entry name" value="Ubi_Hdrlase_CS"/>
</dbReference>
<evidence type="ECO:0000256" key="3">
    <source>
        <dbReference type="ARBA" id="ARBA00005349"/>
    </source>
</evidence>
<comment type="pathway">
    <text evidence="2">Cofactor biosynthesis; ubiquinone biosynthesis.</text>
</comment>
<keyword evidence="7" id="KW-0503">Monooxygenase</keyword>
<comment type="similarity">
    <text evidence="3">Belongs to the UbiH/COQ6 family.</text>
</comment>
<evidence type="ECO:0000313" key="9">
    <source>
        <dbReference type="EMBL" id="KHJ53090.1"/>
    </source>
</evidence>
<dbReference type="InterPro" id="IPR010971">
    <property type="entry name" value="UbiH/COQ6"/>
</dbReference>
<dbReference type="InterPro" id="IPR036188">
    <property type="entry name" value="FAD/NAD-bd_sf"/>
</dbReference>
<dbReference type="InterPro" id="IPR002938">
    <property type="entry name" value="FAD-bd"/>
</dbReference>
<dbReference type="PROSITE" id="PS01304">
    <property type="entry name" value="UBIH"/>
    <property type="match status" value="1"/>
</dbReference>
<protein>
    <submittedName>
        <fullName evidence="9">2-octaprenyl-6-methoxyphenyl hydroxylase</fullName>
    </submittedName>
</protein>
<dbReference type="Pfam" id="PF01494">
    <property type="entry name" value="FAD_binding_3"/>
    <property type="match status" value="1"/>
</dbReference>
<dbReference type="InterPro" id="IPR051205">
    <property type="entry name" value="UbiH/COQ6_monooxygenase"/>
</dbReference>
<dbReference type="FunFam" id="3.50.50.60:FF:000021">
    <property type="entry name" value="Ubiquinone biosynthesis monooxygenase COQ6"/>
    <property type="match status" value="1"/>
</dbReference>
<dbReference type="GO" id="GO:0110142">
    <property type="term" value="C:ubiquinone biosynthesis complex"/>
    <property type="evidence" value="ECO:0007669"/>
    <property type="project" value="UniProtKB-ARBA"/>
</dbReference>
<dbReference type="STRING" id="370622.LA66_19940"/>
<dbReference type="PRINTS" id="PR00420">
    <property type="entry name" value="RNGMNOXGNASE"/>
</dbReference>
<evidence type="ECO:0000256" key="2">
    <source>
        <dbReference type="ARBA" id="ARBA00004749"/>
    </source>
</evidence>
<evidence type="ECO:0000256" key="1">
    <source>
        <dbReference type="ARBA" id="ARBA00001974"/>
    </source>
</evidence>
<proteinExistence type="inferred from homology"/>
<dbReference type="SUPFAM" id="SSF51905">
    <property type="entry name" value="FAD/NAD(P)-binding domain"/>
    <property type="match status" value="1"/>
</dbReference>
<dbReference type="GO" id="GO:0071949">
    <property type="term" value="F:FAD binding"/>
    <property type="evidence" value="ECO:0007669"/>
    <property type="project" value="InterPro"/>
</dbReference>
<dbReference type="EMBL" id="JRFJ01000008">
    <property type="protein sequence ID" value="KHJ53090.1"/>
    <property type="molecule type" value="Genomic_DNA"/>
</dbReference>
<sequence>MQDTQAFDIVVAGGNYVGLTTALAIRTYAPGLSILLVDAAPESAGLGAGRASAVAAAASRMLERLGVWQEMASAAQPINDMIVTDSRLSDPVRPVFLTFDGAIGDGEPFAHMVPNPAMTAPLRAKAAALGVDLRYGVGVTGMSEAAGVRRVELSDGSLVTARLVIAADGVNSRLRDMAGIRTIFHDYRQSGIVATIRHERPHNGRAEEHFLPSGPFAILPLPDNRSSLVWTEPTREAERLLAANPLVFEAELERRFGLKLGALTVEGKPRAFPLGLRLARDYVRPRFALVGDSAHGLHPIAGQGLNYGYKDAAALAETVVDASRLGLDIGSLDVLERYQVWRRFDTLRMGVTTDILNRLFSNDNRLLRPIRDLGLSLVDRAPALKRYFIGQAAGIGEPDGPKLLRGDAL</sequence>
<dbReference type="GO" id="GO:0004497">
    <property type="term" value="F:monooxygenase activity"/>
    <property type="evidence" value="ECO:0007669"/>
    <property type="project" value="UniProtKB-KW"/>
</dbReference>
<dbReference type="AlphaFoldDB" id="A0A0B1Q2L4"/>
<accession>A0A0B1Q2L4</accession>
<comment type="caution">
    <text evidence="9">The sequence shown here is derived from an EMBL/GenBank/DDBJ whole genome shotgun (WGS) entry which is preliminary data.</text>
</comment>
<evidence type="ECO:0000313" key="10">
    <source>
        <dbReference type="Proteomes" id="UP000030826"/>
    </source>
</evidence>
<organism evidence="9 10">
    <name type="scientific">Aureimonas altamirensis</name>
    <dbReference type="NCBI Taxonomy" id="370622"/>
    <lineage>
        <taxon>Bacteria</taxon>
        <taxon>Pseudomonadati</taxon>
        <taxon>Pseudomonadota</taxon>
        <taxon>Alphaproteobacteria</taxon>
        <taxon>Hyphomicrobiales</taxon>
        <taxon>Aurantimonadaceae</taxon>
        <taxon>Aureimonas</taxon>
    </lineage>
</organism>
<evidence type="ECO:0000256" key="7">
    <source>
        <dbReference type="ARBA" id="ARBA00023033"/>
    </source>
</evidence>
<keyword evidence="5" id="KW-0274">FAD</keyword>
<name>A0A0B1Q2L4_9HYPH</name>
<dbReference type="GO" id="GO:0006744">
    <property type="term" value="P:ubiquinone biosynthetic process"/>
    <property type="evidence" value="ECO:0007669"/>
    <property type="project" value="UniProtKB-UniPathway"/>
</dbReference>
<dbReference type="Proteomes" id="UP000030826">
    <property type="component" value="Unassembled WGS sequence"/>
</dbReference>
<dbReference type="GO" id="GO:0016705">
    <property type="term" value="F:oxidoreductase activity, acting on paired donors, with incorporation or reduction of molecular oxygen"/>
    <property type="evidence" value="ECO:0007669"/>
    <property type="project" value="InterPro"/>
</dbReference>
<evidence type="ECO:0000256" key="4">
    <source>
        <dbReference type="ARBA" id="ARBA00022630"/>
    </source>
</evidence>
<gene>
    <name evidence="9" type="ORF">LA66_19940</name>
</gene>